<dbReference type="Proteomes" id="UP000298327">
    <property type="component" value="Unassembled WGS sequence"/>
</dbReference>
<accession>A0A4Y9YAS5</accession>
<proteinExistence type="inferred from homology"/>
<evidence type="ECO:0000256" key="4">
    <source>
        <dbReference type="RuleBase" id="RU003905"/>
    </source>
</evidence>
<dbReference type="InterPro" id="IPR044892">
    <property type="entry name" value="Ribosomal_L3_dom_3_arc_sf"/>
</dbReference>
<reference evidence="6 7" key="1">
    <citation type="submission" date="2019-02" db="EMBL/GenBank/DDBJ databases">
        <title>Genome sequencing of the rare red list fungi Dentipellis fragilis.</title>
        <authorList>
            <person name="Buettner E."/>
            <person name="Kellner H."/>
        </authorList>
    </citation>
    <scope>NUCLEOTIDE SEQUENCE [LARGE SCALE GENOMIC DNA]</scope>
    <source>
        <strain evidence="6 7">DSM 105465</strain>
    </source>
</reference>
<dbReference type="PROSITE" id="PS00474">
    <property type="entry name" value="RIBOSOMAL_L3"/>
    <property type="match status" value="1"/>
</dbReference>
<dbReference type="AlphaFoldDB" id="A0A4Y9YAS5"/>
<dbReference type="PANTHER" id="PTHR11363:SF5">
    <property type="entry name" value="LARGE RIBOSOMAL SUBUNIT PROTEIN UL3"/>
    <property type="match status" value="1"/>
</dbReference>
<gene>
    <name evidence="6" type="ORF">EVG20_g7733</name>
</gene>
<dbReference type="EMBL" id="SEOQ01000610">
    <property type="protein sequence ID" value="TFY59594.1"/>
    <property type="molecule type" value="Genomic_DNA"/>
</dbReference>
<dbReference type="Pfam" id="PF00297">
    <property type="entry name" value="Ribosomal_L3"/>
    <property type="match status" value="1"/>
</dbReference>
<name>A0A4Y9YAS5_9AGAM</name>
<evidence type="ECO:0000256" key="1">
    <source>
        <dbReference type="ARBA" id="ARBA00006540"/>
    </source>
</evidence>
<dbReference type="Gene3D" id="3.30.1430.10">
    <property type="match status" value="1"/>
</dbReference>
<evidence type="ECO:0008006" key="8">
    <source>
        <dbReference type="Google" id="ProtNLM"/>
    </source>
</evidence>
<dbReference type="Gene3D" id="4.10.960.10">
    <property type="entry name" value="Ribosomal protein L3, domain 3"/>
    <property type="match status" value="1"/>
</dbReference>
<dbReference type="InterPro" id="IPR045077">
    <property type="entry name" value="L3_arc_euk"/>
</dbReference>
<feature type="region of interest" description="Disordered" evidence="5">
    <location>
        <begin position="342"/>
        <end position="370"/>
    </location>
</feature>
<evidence type="ECO:0000256" key="2">
    <source>
        <dbReference type="ARBA" id="ARBA00022980"/>
    </source>
</evidence>
<dbReference type="Gene3D" id="2.40.30.10">
    <property type="entry name" value="Translation factors"/>
    <property type="match status" value="1"/>
</dbReference>
<dbReference type="FunFam" id="2.40.30.10:FF:000079">
    <property type="entry name" value="60S ribosomal protein L3"/>
    <property type="match status" value="1"/>
</dbReference>
<dbReference type="GO" id="GO:0022625">
    <property type="term" value="C:cytosolic large ribosomal subunit"/>
    <property type="evidence" value="ECO:0007669"/>
    <property type="project" value="TreeGrafter"/>
</dbReference>
<evidence type="ECO:0000313" key="6">
    <source>
        <dbReference type="EMBL" id="TFY59594.1"/>
    </source>
</evidence>
<dbReference type="GO" id="GO:0003735">
    <property type="term" value="F:structural constituent of ribosome"/>
    <property type="evidence" value="ECO:0007669"/>
    <property type="project" value="InterPro"/>
</dbReference>
<dbReference type="STRING" id="205917.A0A4Y9YAS5"/>
<keyword evidence="7" id="KW-1185">Reference proteome</keyword>
<keyword evidence="2 4" id="KW-0689">Ribosomal protein</keyword>
<dbReference type="InterPro" id="IPR009000">
    <property type="entry name" value="Transl_B-barrel_sf"/>
</dbReference>
<evidence type="ECO:0000256" key="5">
    <source>
        <dbReference type="SAM" id="MobiDB-lite"/>
    </source>
</evidence>
<sequence length="833" mass="93193">MADIYLPRGKDELGAMPDGRARNLLPRPTVRTLARPEGRWVLGSSFVSGPAAHAPVPCGLSDPTLSLFWRVWVRVRQADLAAEAEGGATTGARMSRCCLPSHSDWKFSFLDNASASLQCTSASRSPKFIQQRCSSKHFGKYTYRRGSHSIRSLRPTNTIGSNVEHSLIFEQVAQDIYPGLFSEIGTGLQGTGQGSEETVLLSQARRQRRRDEQRDGLVWTMRERSDSKGFLRHKAAHRSRYENIPVGARWSHMADCAIITERLLYEPEDDTGPIVVVLERDVPEKARTFESLHDALSTPKFGETIYVRATPARECIPEPESNVETNVRRCTIEPAITARNGVRQEKHEGPLPNVARSTQTPSEGGSKAYHSGHDSARLAIAVLPAAYLWLQPVKGFSAAAELAYCDIKLVKGVKIVRGLCNDWLWMRRLAATARQASTLSTTARFLKMSHRKYEAPRHGSLGFLPRKRAARHRGKVKSFPRDDPKKPVHLTAVMGYKAGMTHVVRDLDRPGSKMHKREVVEAVTVIETPPLIVVGVVGYVETPRGLRSLTTVWASHLSDELKRRFYKNWYRSKKKAFTRYAKKHAEDGGKSISRELERIRKYCTVVRVLAHTQIRKTGLAQKKAHLMEIQVNGGSVADKVEFAQGMFEKPVEVSTVFEQDEVIDVIAVTKGHGFEGVTHRWGTKKLPRKTHKGLRKVACIGAWHPSKVMFSVARAGQNGYHHRTELNKKIYRIGLGSDDANASTESDVTKKAITPMGGFPHYGIVKNDYLMLKGSIPGTKKRVITLRKSLMVHTSRRDLEKVQLKFIDTSSKFGHGAFQTHEEKNAFLGTLKQ</sequence>
<comment type="caution">
    <text evidence="6">The sequence shown here is derived from an EMBL/GenBank/DDBJ whole genome shotgun (WGS) entry which is preliminary data.</text>
</comment>
<dbReference type="SUPFAM" id="SSF50447">
    <property type="entry name" value="Translation proteins"/>
    <property type="match status" value="1"/>
</dbReference>
<protein>
    <recommendedName>
        <fullName evidence="8">60S ribosomal protein L3</fullName>
    </recommendedName>
</protein>
<dbReference type="FunFam" id="4.10.960.10:FF:000001">
    <property type="entry name" value="60S ribosomal protein L3"/>
    <property type="match status" value="1"/>
</dbReference>
<dbReference type="FunFam" id="3.30.1430.10:FF:000001">
    <property type="entry name" value="60S ribosomal protein L3"/>
    <property type="match status" value="1"/>
</dbReference>
<evidence type="ECO:0000313" key="7">
    <source>
        <dbReference type="Proteomes" id="UP000298327"/>
    </source>
</evidence>
<organism evidence="6 7">
    <name type="scientific">Dentipellis fragilis</name>
    <dbReference type="NCBI Taxonomy" id="205917"/>
    <lineage>
        <taxon>Eukaryota</taxon>
        <taxon>Fungi</taxon>
        <taxon>Dikarya</taxon>
        <taxon>Basidiomycota</taxon>
        <taxon>Agaricomycotina</taxon>
        <taxon>Agaricomycetes</taxon>
        <taxon>Russulales</taxon>
        <taxon>Hericiaceae</taxon>
        <taxon>Dentipellis</taxon>
    </lineage>
</organism>
<dbReference type="FunFam" id="4.10.960.10:FF:000002">
    <property type="entry name" value="60S ribosomal protein L3"/>
    <property type="match status" value="1"/>
</dbReference>
<comment type="similarity">
    <text evidence="1 4">Belongs to the universal ribosomal protein uL3 family.</text>
</comment>
<dbReference type="OrthoDB" id="1611972at2759"/>
<dbReference type="FunFam" id="2.40.30.10:FF:000351">
    <property type="entry name" value="Ribosomal protein L3"/>
    <property type="match status" value="1"/>
</dbReference>
<dbReference type="GO" id="GO:0003723">
    <property type="term" value="F:RNA binding"/>
    <property type="evidence" value="ECO:0007669"/>
    <property type="project" value="TreeGrafter"/>
</dbReference>
<dbReference type="InterPro" id="IPR019926">
    <property type="entry name" value="Ribosomal_uL3_CS"/>
</dbReference>
<keyword evidence="3 4" id="KW-0687">Ribonucleoprotein</keyword>
<dbReference type="PANTHER" id="PTHR11363">
    <property type="entry name" value="60S RIBOSOMAL PROTEIN L3-RELATED"/>
    <property type="match status" value="1"/>
</dbReference>
<dbReference type="GO" id="GO:0006412">
    <property type="term" value="P:translation"/>
    <property type="evidence" value="ECO:0007669"/>
    <property type="project" value="InterPro"/>
</dbReference>
<evidence type="ECO:0000256" key="3">
    <source>
        <dbReference type="ARBA" id="ARBA00023274"/>
    </source>
</evidence>
<dbReference type="InterPro" id="IPR000597">
    <property type="entry name" value="Ribosomal_uL3"/>
</dbReference>